<dbReference type="EMBL" id="MT144018">
    <property type="protein sequence ID" value="QJA46687.1"/>
    <property type="molecule type" value="Genomic_DNA"/>
</dbReference>
<organism evidence="1">
    <name type="scientific">viral metagenome</name>
    <dbReference type="NCBI Taxonomy" id="1070528"/>
    <lineage>
        <taxon>unclassified sequences</taxon>
        <taxon>metagenomes</taxon>
        <taxon>organismal metagenomes</taxon>
    </lineage>
</organism>
<evidence type="ECO:0000313" key="2">
    <source>
        <dbReference type="EMBL" id="QJA60937.1"/>
    </source>
</evidence>
<reference evidence="1" key="1">
    <citation type="submission" date="2020-03" db="EMBL/GenBank/DDBJ databases">
        <title>The deep terrestrial virosphere.</title>
        <authorList>
            <person name="Holmfeldt K."/>
            <person name="Nilsson E."/>
            <person name="Simone D."/>
            <person name="Lopez-Fernandez M."/>
            <person name="Wu X."/>
            <person name="de Brujin I."/>
            <person name="Lundin D."/>
            <person name="Andersson A."/>
            <person name="Bertilsson S."/>
            <person name="Dopson M."/>
        </authorList>
    </citation>
    <scope>NUCLEOTIDE SEQUENCE</scope>
    <source>
        <strain evidence="2">MM415B01016</strain>
        <strain evidence="1">TM448A00494</strain>
    </source>
</reference>
<dbReference type="EMBL" id="MT141426">
    <property type="protein sequence ID" value="QJA60937.1"/>
    <property type="molecule type" value="Genomic_DNA"/>
</dbReference>
<gene>
    <name evidence="2" type="ORF">MM415B01016_0006</name>
    <name evidence="1" type="ORF">TM448A00494_0034</name>
</gene>
<dbReference type="AlphaFoldDB" id="A0A6H1ZH92"/>
<evidence type="ECO:0000313" key="1">
    <source>
        <dbReference type="EMBL" id="QJA46687.1"/>
    </source>
</evidence>
<name>A0A6H1ZH92_9ZZZZ</name>
<proteinExistence type="predicted"/>
<sequence>MRLATLALFPTILFALNASAQATDYPSFTIIGLVGGTEYLFQSDATGVAKAKPPGNDFASFHALSVDSNWSQLHFKYSCVYSKAPSTNVTLIETPTYEEGTSCPKDGDSGNSHFVRAIKITLEGVEAPNYIMSAQCWLGFFQQPGVHETLTAVGSGEWCGRQLGGADKEWISWIEVRLRKR</sequence>
<protein>
    <submittedName>
        <fullName evidence="1">Uncharacterized protein</fullName>
    </submittedName>
</protein>
<accession>A0A6H1ZH92</accession>